<keyword evidence="1" id="KW-0175">Coiled coil</keyword>
<comment type="caution">
    <text evidence="3">The sequence shown here is derived from an EMBL/GenBank/DDBJ whole genome shotgun (WGS) entry which is preliminary data.</text>
</comment>
<reference evidence="3 4" key="1">
    <citation type="journal article" date="2015" name="Sci. Rep.">
        <title>Genome of the facultative scuticociliatosis pathogen Pseudocohnilembus persalinus provides insight into its virulence through horizontal gene transfer.</title>
        <authorList>
            <person name="Xiong J."/>
            <person name="Wang G."/>
            <person name="Cheng J."/>
            <person name="Tian M."/>
            <person name="Pan X."/>
            <person name="Warren A."/>
            <person name="Jiang C."/>
            <person name="Yuan D."/>
            <person name="Miao W."/>
        </authorList>
    </citation>
    <scope>NUCLEOTIDE SEQUENCE [LARGE SCALE GENOMIC DNA]</scope>
    <source>
        <strain evidence="3">36N120E</strain>
    </source>
</reference>
<name>A0A0V0R4Z2_PSEPJ</name>
<feature type="region of interest" description="Disordered" evidence="2">
    <location>
        <begin position="64"/>
        <end position="128"/>
    </location>
</feature>
<dbReference type="AlphaFoldDB" id="A0A0V0R4Z2"/>
<evidence type="ECO:0000256" key="1">
    <source>
        <dbReference type="SAM" id="Coils"/>
    </source>
</evidence>
<sequence>MDRLQTTQQNTYKQLLLNNPSHQSLSSIGQNIVTSSGQFQTENQKAFGGQSNMAKTERYRQIYQPVSQPSHFNNNDNNNTMDEKMKQRQKYQELQQEQLRQMEEKKRREEQEREKNKQEEIRMQEKIKRDQEEEERKILENIEHQVKKQNKNLNQSYDPRIEQALKNRQAQLQQINVQPVMNDEELAPYNKEQEEEIKQARERLLRQKQMAAEIPIEINNQVQGTVNEELQRLRQEMQFSQNHLSEQLLNVRGAIVNTNSEKDRIEEDIRRLQQELNKAQYNDEIRQREIYNAFIVKKPPTYFVSNTEKLIEPELRQFFLPKKPRPYYNRGDPYINGFNTQHQHIPLENASSLVPYKRQDVKCGQERYLDQFIFDKEKKHPILDARKKDYYKENVQGELDRNGIEFEDKKGLAHVPDDYRNRQNLYIPRDEDVDLQHILVKNQNRIDALEEVFIQDKDHRRLDELDEVLFKNMLKRDNQFETKLGPKVLKLHYDYDISQKSYNKGEPYQLQDYDNNRSIMYGYGQ</sequence>
<organism evidence="3 4">
    <name type="scientific">Pseudocohnilembus persalinus</name>
    <name type="common">Ciliate</name>
    <dbReference type="NCBI Taxonomy" id="266149"/>
    <lineage>
        <taxon>Eukaryota</taxon>
        <taxon>Sar</taxon>
        <taxon>Alveolata</taxon>
        <taxon>Ciliophora</taxon>
        <taxon>Intramacronucleata</taxon>
        <taxon>Oligohymenophorea</taxon>
        <taxon>Scuticociliatia</taxon>
        <taxon>Philasterida</taxon>
        <taxon>Pseudocohnilembidae</taxon>
        <taxon>Pseudocohnilembus</taxon>
    </lineage>
</organism>
<evidence type="ECO:0000313" key="4">
    <source>
        <dbReference type="Proteomes" id="UP000054937"/>
    </source>
</evidence>
<feature type="compositionally biased region" description="Basic and acidic residues" evidence="2">
    <location>
        <begin position="100"/>
        <end position="128"/>
    </location>
</feature>
<evidence type="ECO:0000313" key="3">
    <source>
        <dbReference type="EMBL" id="KRX09558.1"/>
    </source>
</evidence>
<proteinExistence type="predicted"/>
<dbReference type="OrthoDB" id="313402at2759"/>
<gene>
    <name evidence="3" type="ORF">PPERSA_12301</name>
</gene>
<accession>A0A0V0R4Z2</accession>
<dbReference type="Proteomes" id="UP000054937">
    <property type="component" value="Unassembled WGS sequence"/>
</dbReference>
<keyword evidence="4" id="KW-1185">Reference proteome</keyword>
<evidence type="ECO:0000256" key="2">
    <source>
        <dbReference type="SAM" id="MobiDB-lite"/>
    </source>
</evidence>
<dbReference type="InParanoid" id="A0A0V0R4Z2"/>
<dbReference type="EMBL" id="LDAU01000048">
    <property type="protein sequence ID" value="KRX09558.1"/>
    <property type="molecule type" value="Genomic_DNA"/>
</dbReference>
<feature type="coiled-coil region" evidence="1">
    <location>
        <begin position="190"/>
        <end position="282"/>
    </location>
</feature>
<protein>
    <submittedName>
        <fullName evidence="3">Uncharacterized protein</fullName>
    </submittedName>
</protein>